<comment type="caution">
    <text evidence="1">The sequence shown here is derived from an EMBL/GenBank/DDBJ whole genome shotgun (WGS) entry which is preliminary data.</text>
</comment>
<name>A0ACC2D617_DIPCM</name>
<gene>
    <name evidence="1" type="ORF">O6H91_07G060800</name>
</gene>
<dbReference type="Proteomes" id="UP001162992">
    <property type="component" value="Chromosome 7"/>
</dbReference>
<sequence length="1092" mass="121118">MEGKVVSFMVSTTGQPAGYVSKNLRVDGLTMVDSKWCTTAEGMRIWPCSSCIKTSGRKGRAEERWLFLDPSLPIAKKSLKGRGSLKTLISGHHGTQVLVSIDCSSDTASGKTNMAIDPRYRSQVGLEKASQYLGQRSFLDPSHQWDDRLHKDSFGVNKKQAPAWVNGGCVGMAPDFSKKGAFSWNNLIARYVKDGKSEKALHHFQEMQQQGIIPDKFTFIWVIKACTALTAIQKGQIVHAQIIQHGYESDIFVASCLIRMYGKCGKVENALRVLYNTPARDVVCWSAAISALVKCGQGEQALRLFLQMQQEGLEPDSITFVAALNACTSVSSLPMGRHVHAQIIQKGHQSEVMVGSCLVDMYAKCGNIEEARKIFDRMPVRTVVSWNAIIVGYAKCAQGKMALELFQRMQQEVKPDNVTFLGVLNACASLISPEEGRYIHAQINQSWCNQDIAVHNCLMDMYSKCGYIEDASTVFNRMLTQDVVSWNTMIVGYAKCGQGEKALQLFRLMQQEEVEPNRVTFVGLLNACSSILALEDGKSIHQLIIETNYGLDEVVGSCLVDMYCKCGSVEDASRVFNNMAKVDVISWNTMIAGYARCGQGTQALEMFQQMQKEGVKPDSLTFVAALNACADLAALEDGRRVHWQVIQHGFEADVVVGSSLINMYTKCGNVEGASKVFTNMSMRDVICWNSMIVGYVKCNQGDKALELFKKMQQEHVETTCTTFVGVLNACASVAALEEGKRVHAQVTARGFDSDIIVANCLIDMYSKCGSITDACKVFNGMLIHDVFSWNAILGGFAMHGRAKEAFQTFEKLSREGVEMDAITFVCLLSACSHGGLVDEGLFYFESLSPIYGISATMEHHSCLIDLLGRAGFLVEAEVALEEISCQPIASVYMALLGACRMYENLEMGKRVALKLLKFYPDNVSSYVLLANIYAEAGDWSSKARIQQMRNERHVYKYPGCTWIEVDGKVHTFVVGDKEHPRLSEILAELNRLFKEMQAAGYVPHRRLILHDIEEEGRDHSLTYHSEKLAIAFGLISTSPGTPLRIFKNLRVCVDCHTATKFISKLAGRELVVRDGKRFHHFSDGICSCGDCW</sequence>
<dbReference type="EMBL" id="CM055098">
    <property type="protein sequence ID" value="KAJ7549625.1"/>
    <property type="molecule type" value="Genomic_DNA"/>
</dbReference>
<keyword evidence="2" id="KW-1185">Reference proteome</keyword>
<reference evidence="2" key="1">
    <citation type="journal article" date="2024" name="Proc. Natl. Acad. Sci. U.S.A.">
        <title>Extraordinary preservation of gene collinearity over three hundred million years revealed in homosporous lycophytes.</title>
        <authorList>
            <person name="Li C."/>
            <person name="Wickell D."/>
            <person name="Kuo L.Y."/>
            <person name="Chen X."/>
            <person name="Nie B."/>
            <person name="Liao X."/>
            <person name="Peng D."/>
            <person name="Ji J."/>
            <person name="Jenkins J."/>
            <person name="Williams M."/>
            <person name="Shu S."/>
            <person name="Plott C."/>
            <person name="Barry K."/>
            <person name="Rajasekar S."/>
            <person name="Grimwood J."/>
            <person name="Han X."/>
            <person name="Sun S."/>
            <person name="Hou Z."/>
            <person name="He W."/>
            <person name="Dai G."/>
            <person name="Sun C."/>
            <person name="Schmutz J."/>
            <person name="Leebens-Mack J.H."/>
            <person name="Li F.W."/>
            <person name="Wang L."/>
        </authorList>
    </citation>
    <scope>NUCLEOTIDE SEQUENCE [LARGE SCALE GENOMIC DNA]</scope>
    <source>
        <strain evidence="2">cv. PW_Plant_1</strain>
    </source>
</reference>
<proteinExistence type="predicted"/>
<organism evidence="1 2">
    <name type="scientific">Diphasiastrum complanatum</name>
    <name type="common">Issler's clubmoss</name>
    <name type="synonym">Lycopodium complanatum</name>
    <dbReference type="NCBI Taxonomy" id="34168"/>
    <lineage>
        <taxon>Eukaryota</taxon>
        <taxon>Viridiplantae</taxon>
        <taxon>Streptophyta</taxon>
        <taxon>Embryophyta</taxon>
        <taxon>Tracheophyta</taxon>
        <taxon>Lycopodiopsida</taxon>
        <taxon>Lycopodiales</taxon>
        <taxon>Lycopodiaceae</taxon>
        <taxon>Lycopodioideae</taxon>
        <taxon>Diphasiastrum</taxon>
    </lineage>
</organism>
<evidence type="ECO:0000313" key="2">
    <source>
        <dbReference type="Proteomes" id="UP001162992"/>
    </source>
</evidence>
<evidence type="ECO:0000313" key="1">
    <source>
        <dbReference type="EMBL" id="KAJ7549625.1"/>
    </source>
</evidence>
<accession>A0ACC2D617</accession>
<protein>
    <submittedName>
        <fullName evidence="1">Uncharacterized protein</fullName>
    </submittedName>
</protein>